<evidence type="ECO:0000256" key="2">
    <source>
        <dbReference type="PROSITE-ProRule" id="PRU00169"/>
    </source>
</evidence>
<dbReference type="InterPro" id="IPR001789">
    <property type="entry name" value="Sig_transdc_resp-reg_receiver"/>
</dbReference>
<keyword evidence="1 3" id="KW-0238">DNA-binding</keyword>
<evidence type="ECO:0000259" key="4">
    <source>
        <dbReference type="PROSITE" id="PS50110"/>
    </source>
</evidence>
<dbReference type="PANTHER" id="PTHR48111:SF50">
    <property type="entry name" value="KDP OPERON TRANSCRIPTIONAL REGULATORY PROTEIN KDPE"/>
    <property type="match status" value="1"/>
</dbReference>
<feature type="DNA-binding region" description="OmpR/PhoB-type" evidence="3">
    <location>
        <begin position="128"/>
        <end position="226"/>
    </location>
</feature>
<dbReference type="GO" id="GO:0006355">
    <property type="term" value="P:regulation of DNA-templated transcription"/>
    <property type="evidence" value="ECO:0007669"/>
    <property type="project" value="InterPro"/>
</dbReference>
<dbReference type="Pfam" id="PF00486">
    <property type="entry name" value="Trans_reg_C"/>
    <property type="match status" value="1"/>
</dbReference>
<dbReference type="RefSeq" id="WP_168602516.1">
    <property type="nucleotide sequence ID" value="NZ_JACIDX010000005.1"/>
</dbReference>
<feature type="domain" description="OmpR/PhoB-type" evidence="5">
    <location>
        <begin position="128"/>
        <end position="226"/>
    </location>
</feature>
<dbReference type="Gene3D" id="3.40.50.2300">
    <property type="match status" value="1"/>
</dbReference>
<evidence type="ECO:0000256" key="3">
    <source>
        <dbReference type="PROSITE-ProRule" id="PRU01091"/>
    </source>
</evidence>
<dbReference type="PROSITE" id="PS51755">
    <property type="entry name" value="OMPR_PHOB"/>
    <property type="match status" value="1"/>
</dbReference>
<evidence type="ECO:0000313" key="7">
    <source>
        <dbReference type="Proteomes" id="UP000548867"/>
    </source>
</evidence>
<dbReference type="Gene3D" id="1.10.10.10">
    <property type="entry name" value="Winged helix-like DNA-binding domain superfamily/Winged helix DNA-binding domain"/>
    <property type="match status" value="1"/>
</dbReference>
<dbReference type="CDD" id="cd00383">
    <property type="entry name" value="trans_reg_C"/>
    <property type="match status" value="1"/>
</dbReference>
<evidence type="ECO:0000256" key="1">
    <source>
        <dbReference type="ARBA" id="ARBA00023125"/>
    </source>
</evidence>
<accession>A0A7W6CNK1</accession>
<dbReference type="EMBL" id="JACIDX010000005">
    <property type="protein sequence ID" value="MBB3954772.1"/>
    <property type="molecule type" value="Genomic_DNA"/>
</dbReference>
<protein>
    <submittedName>
        <fullName evidence="6">Two-component system KDP operon response regulator KdpE</fullName>
    </submittedName>
</protein>
<comment type="caution">
    <text evidence="6">The sequence shown here is derived from an EMBL/GenBank/DDBJ whole genome shotgun (WGS) entry which is preliminary data.</text>
</comment>
<feature type="domain" description="Response regulatory" evidence="4">
    <location>
        <begin position="5"/>
        <end position="118"/>
    </location>
</feature>
<reference evidence="6 7" key="1">
    <citation type="submission" date="2020-08" db="EMBL/GenBank/DDBJ databases">
        <title>Genomic Encyclopedia of Type Strains, Phase IV (KMG-IV): sequencing the most valuable type-strain genomes for metagenomic binning, comparative biology and taxonomic classification.</title>
        <authorList>
            <person name="Goeker M."/>
        </authorList>
    </citation>
    <scope>NUCLEOTIDE SEQUENCE [LARGE SCALE GENOMIC DNA]</scope>
    <source>
        <strain evidence="6 7">DSM 27057</strain>
    </source>
</reference>
<dbReference type="Gene3D" id="6.10.250.690">
    <property type="match status" value="1"/>
</dbReference>
<dbReference type="InterPro" id="IPR016032">
    <property type="entry name" value="Sig_transdc_resp-reg_C-effctor"/>
</dbReference>
<dbReference type="SMART" id="SM00862">
    <property type="entry name" value="Trans_reg_C"/>
    <property type="match status" value="1"/>
</dbReference>
<organism evidence="6 7">
    <name type="scientific">Novosphingobium sediminicola</name>
    <dbReference type="NCBI Taxonomy" id="563162"/>
    <lineage>
        <taxon>Bacteria</taxon>
        <taxon>Pseudomonadati</taxon>
        <taxon>Pseudomonadota</taxon>
        <taxon>Alphaproteobacteria</taxon>
        <taxon>Sphingomonadales</taxon>
        <taxon>Sphingomonadaceae</taxon>
        <taxon>Novosphingobium</taxon>
    </lineage>
</organism>
<dbReference type="GO" id="GO:0000976">
    <property type="term" value="F:transcription cis-regulatory region binding"/>
    <property type="evidence" value="ECO:0007669"/>
    <property type="project" value="TreeGrafter"/>
</dbReference>
<dbReference type="GO" id="GO:0005829">
    <property type="term" value="C:cytosol"/>
    <property type="evidence" value="ECO:0007669"/>
    <property type="project" value="TreeGrafter"/>
</dbReference>
<evidence type="ECO:0000313" key="6">
    <source>
        <dbReference type="EMBL" id="MBB3954772.1"/>
    </source>
</evidence>
<dbReference type="SUPFAM" id="SSF46894">
    <property type="entry name" value="C-terminal effector domain of the bipartite response regulators"/>
    <property type="match status" value="1"/>
</dbReference>
<dbReference type="InterPro" id="IPR001867">
    <property type="entry name" value="OmpR/PhoB-type_DNA-bd"/>
</dbReference>
<dbReference type="InterPro" id="IPR036388">
    <property type="entry name" value="WH-like_DNA-bd_sf"/>
</dbReference>
<sequence>MVSGHILLVDDEVGIVTALRPALRAVGHEVTVASDGTAALASFLLADPDVVLLDLGLPDMDGKQVIRKIRETSSTPIIVISARHQEAEKIAALDEGADDYVDKPFVLGELLARVRSALRRRQHLIEVPEGLDLGHLSIDFGTREVRLRGDLIKLSPKEYNLLRMLADSAGQVVTQKRLLAAGWGRSEADPQYLRVYIGMLRQKLEINPSDPQMILTEPGVGYRLLVPASV</sequence>
<dbReference type="PANTHER" id="PTHR48111">
    <property type="entry name" value="REGULATOR OF RPOS"/>
    <property type="match status" value="1"/>
</dbReference>
<dbReference type="Proteomes" id="UP000548867">
    <property type="component" value="Unassembled WGS sequence"/>
</dbReference>
<evidence type="ECO:0000259" key="5">
    <source>
        <dbReference type="PROSITE" id="PS51755"/>
    </source>
</evidence>
<name>A0A7W6CNK1_9SPHN</name>
<dbReference type="GO" id="GO:0032993">
    <property type="term" value="C:protein-DNA complex"/>
    <property type="evidence" value="ECO:0007669"/>
    <property type="project" value="TreeGrafter"/>
</dbReference>
<dbReference type="InterPro" id="IPR039420">
    <property type="entry name" value="WalR-like"/>
</dbReference>
<gene>
    <name evidence="6" type="ORF">GGR38_001711</name>
</gene>
<feature type="modified residue" description="4-aspartylphosphate" evidence="2">
    <location>
        <position position="54"/>
    </location>
</feature>
<dbReference type="AlphaFoldDB" id="A0A7W6CNK1"/>
<dbReference type="Pfam" id="PF00072">
    <property type="entry name" value="Response_reg"/>
    <property type="match status" value="1"/>
</dbReference>
<keyword evidence="7" id="KW-1185">Reference proteome</keyword>
<keyword evidence="2" id="KW-0597">Phosphoprotein</keyword>
<proteinExistence type="predicted"/>
<dbReference type="InterPro" id="IPR011006">
    <property type="entry name" value="CheY-like_superfamily"/>
</dbReference>
<dbReference type="SUPFAM" id="SSF52172">
    <property type="entry name" value="CheY-like"/>
    <property type="match status" value="1"/>
</dbReference>
<dbReference type="GO" id="GO:0000156">
    <property type="term" value="F:phosphorelay response regulator activity"/>
    <property type="evidence" value="ECO:0007669"/>
    <property type="project" value="TreeGrafter"/>
</dbReference>
<dbReference type="PROSITE" id="PS50110">
    <property type="entry name" value="RESPONSE_REGULATORY"/>
    <property type="match status" value="1"/>
</dbReference>
<dbReference type="SMART" id="SM00448">
    <property type="entry name" value="REC"/>
    <property type="match status" value="1"/>
</dbReference>